<dbReference type="EMBL" id="CATNWA010019849">
    <property type="protein sequence ID" value="CAI9615312.1"/>
    <property type="molecule type" value="Genomic_DNA"/>
</dbReference>
<name>A0ABN9H0Q7_9NEOB</name>
<keyword evidence="1" id="KW-0472">Membrane</keyword>
<keyword evidence="1" id="KW-1133">Transmembrane helix</keyword>
<proteinExistence type="predicted"/>
<keyword evidence="1" id="KW-0812">Transmembrane</keyword>
<feature type="transmembrane region" description="Helical" evidence="1">
    <location>
        <begin position="6"/>
        <end position="23"/>
    </location>
</feature>
<sequence>MCVPVHFWCVLVCFLMHFIKFQYSSVQEKYSMFYFLFCSRNALELQAPLM</sequence>
<keyword evidence="3" id="KW-1185">Reference proteome</keyword>
<organism evidence="2 3">
    <name type="scientific">Staurois parvus</name>
    <dbReference type="NCBI Taxonomy" id="386267"/>
    <lineage>
        <taxon>Eukaryota</taxon>
        <taxon>Metazoa</taxon>
        <taxon>Chordata</taxon>
        <taxon>Craniata</taxon>
        <taxon>Vertebrata</taxon>
        <taxon>Euteleostomi</taxon>
        <taxon>Amphibia</taxon>
        <taxon>Batrachia</taxon>
        <taxon>Anura</taxon>
        <taxon>Neobatrachia</taxon>
        <taxon>Ranoidea</taxon>
        <taxon>Ranidae</taxon>
        <taxon>Staurois</taxon>
    </lineage>
</organism>
<evidence type="ECO:0000313" key="3">
    <source>
        <dbReference type="Proteomes" id="UP001162483"/>
    </source>
</evidence>
<evidence type="ECO:0000256" key="1">
    <source>
        <dbReference type="SAM" id="Phobius"/>
    </source>
</evidence>
<comment type="caution">
    <text evidence="2">The sequence shown here is derived from an EMBL/GenBank/DDBJ whole genome shotgun (WGS) entry which is preliminary data.</text>
</comment>
<reference evidence="2" key="1">
    <citation type="submission" date="2023-05" db="EMBL/GenBank/DDBJ databases">
        <authorList>
            <person name="Stuckert A."/>
        </authorList>
    </citation>
    <scope>NUCLEOTIDE SEQUENCE</scope>
</reference>
<accession>A0ABN9H0Q7</accession>
<dbReference type="Proteomes" id="UP001162483">
    <property type="component" value="Unassembled WGS sequence"/>
</dbReference>
<evidence type="ECO:0000313" key="2">
    <source>
        <dbReference type="EMBL" id="CAI9615312.1"/>
    </source>
</evidence>
<protein>
    <submittedName>
        <fullName evidence="2">Uncharacterized protein</fullName>
    </submittedName>
</protein>
<gene>
    <name evidence="2" type="ORF">SPARVUS_LOCUS15212672</name>
</gene>